<dbReference type="Gene3D" id="3.40.1620.10">
    <property type="entry name" value="YefM-like domain"/>
    <property type="match status" value="1"/>
</dbReference>
<evidence type="ECO:0000256" key="1">
    <source>
        <dbReference type="ARBA" id="ARBA00009981"/>
    </source>
</evidence>
<dbReference type="RefSeq" id="WP_054209577.1">
    <property type="nucleotide sequence ID" value="NZ_LGSZ01000041.1"/>
</dbReference>
<dbReference type="PATRIC" id="fig|1526658.3.peg.4122"/>
<dbReference type="NCBIfam" id="TIGR01552">
    <property type="entry name" value="phd_fam"/>
    <property type="match status" value="1"/>
</dbReference>
<proteinExistence type="inferred from homology"/>
<evidence type="ECO:0000256" key="2">
    <source>
        <dbReference type="RuleBase" id="RU362080"/>
    </source>
</evidence>
<comment type="caution">
    <text evidence="3">The sequence shown here is derived from an EMBL/GenBank/DDBJ whole genome shotgun (WGS) entry which is preliminary data.</text>
</comment>
<sequence>MSDTKAGSWTATDARARFSELLRKAEADGPQTIPCNGKPVAVVVAAPQSKRPVERRGTLCAFFQNSPLRGSGIDLERLDHPPRTTEF</sequence>
<dbReference type="InterPro" id="IPR006442">
    <property type="entry name" value="Antitoxin_Phd/YefM"/>
</dbReference>
<evidence type="ECO:0000313" key="4">
    <source>
        <dbReference type="Proteomes" id="UP000037822"/>
    </source>
</evidence>
<dbReference type="InterPro" id="IPR036165">
    <property type="entry name" value="YefM-like_sf"/>
</dbReference>
<name>A0A0N0MBY2_9HYPH</name>
<comment type="similarity">
    <text evidence="1 2">Belongs to the phD/YefM antitoxin family.</text>
</comment>
<evidence type="ECO:0000313" key="3">
    <source>
        <dbReference type="EMBL" id="KPH80421.1"/>
    </source>
</evidence>
<keyword evidence="4" id="KW-1185">Reference proteome</keyword>
<comment type="function">
    <text evidence="2">Antitoxin component of a type II toxin-antitoxin (TA) system.</text>
</comment>
<dbReference type="AlphaFoldDB" id="A0A0N0MBY2"/>
<dbReference type="OrthoDB" id="517402at2"/>
<organism evidence="3 4">
    <name type="scientific">Bosea vaviloviae</name>
    <dbReference type="NCBI Taxonomy" id="1526658"/>
    <lineage>
        <taxon>Bacteria</taxon>
        <taxon>Pseudomonadati</taxon>
        <taxon>Pseudomonadota</taxon>
        <taxon>Alphaproteobacteria</taxon>
        <taxon>Hyphomicrobiales</taxon>
        <taxon>Boseaceae</taxon>
        <taxon>Bosea</taxon>
    </lineage>
</organism>
<reference evidence="3 4" key="1">
    <citation type="submission" date="2015-07" db="EMBL/GenBank/DDBJ databases">
        <title>Whole genome sequencing of Bosea vaviloviae isolated from cave pool.</title>
        <authorList>
            <person name="Tan N.E.H."/>
            <person name="Lee Y.P."/>
            <person name="Gan H.M."/>
            <person name="Barton H."/>
            <person name="Savka M.A."/>
        </authorList>
    </citation>
    <scope>NUCLEOTIDE SEQUENCE [LARGE SCALE GENOMIC DNA]</scope>
    <source>
        <strain evidence="3 4">SD260</strain>
    </source>
</reference>
<dbReference type="SUPFAM" id="SSF143120">
    <property type="entry name" value="YefM-like"/>
    <property type="match status" value="1"/>
</dbReference>
<accession>A0A0N0MBY2</accession>
<protein>
    <recommendedName>
        <fullName evidence="2">Antitoxin</fullName>
    </recommendedName>
</protein>
<dbReference type="Proteomes" id="UP000037822">
    <property type="component" value="Unassembled WGS sequence"/>
</dbReference>
<gene>
    <name evidence="3" type="ORF">AE618_13410</name>
</gene>
<dbReference type="Pfam" id="PF02604">
    <property type="entry name" value="PhdYeFM_antitox"/>
    <property type="match status" value="1"/>
</dbReference>
<dbReference type="EMBL" id="LGSZ01000041">
    <property type="protein sequence ID" value="KPH80421.1"/>
    <property type="molecule type" value="Genomic_DNA"/>
</dbReference>